<dbReference type="InterPro" id="IPR011051">
    <property type="entry name" value="RmlC_Cupin_sf"/>
</dbReference>
<evidence type="ECO:0000313" key="2">
    <source>
        <dbReference type="Proteomes" id="UP001169027"/>
    </source>
</evidence>
<gene>
    <name evidence="1" type="ORF">Q2T77_37785</name>
</gene>
<dbReference type="Gene3D" id="2.20.70.150">
    <property type="match status" value="1"/>
</dbReference>
<dbReference type="EMBL" id="JAUKVY010000056">
    <property type="protein sequence ID" value="MDO1537992.1"/>
    <property type="molecule type" value="Genomic_DNA"/>
</dbReference>
<keyword evidence="2" id="KW-1185">Reference proteome</keyword>
<accession>A0ABT8SIJ8</accession>
<dbReference type="Proteomes" id="UP001169027">
    <property type="component" value="Unassembled WGS sequence"/>
</dbReference>
<dbReference type="InterPro" id="IPR047142">
    <property type="entry name" value="OryJ/VirC-like"/>
</dbReference>
<evidence type="ECO:0000313" key="1">
    <source>
        <dbReference type="EMBL" id="MDO1537992.1"/>
    </source>
</evidence>
<dbReference type="CDD" id="cd02231">
    <property type="entry name" value="cupin_BLL6423-like"/>
    <property type="match status" value="1"/>
</dbReference>
<dbReference type="RefSeq" id="WP_301816403.1">
    <property type="nucleotide sequence ID" value="NZ_JAUJZH010000056.1"/>
</dbReference>
<dbReference type="Gene3D" id="2.60.120.10">
    <property type="entry name" value="Jelly Rolls"/>
    <property type="match status" value="1"/>
</dbReference>
<organism evidence="1 2">
    <name type="scientific">Variovorax ginsengisoli</name>
    <dbReference type="NCBI Taxonomy" id="363844"/>
    <lineage>
        <taxon>Bacteria</taxon>
        <taxon>Pseudomonadati</taxon>
        <taxon>Pseudomonadota</taxon>
        <taxon>Betaproteobacteria</taxon>
        <taxon>Burkholderiales</taxon>
        <taxon>Comamonadaceae</taxon>
        <taxon>Variovorax</taxon>
    </lineage>
</organism>
<protein>
    <submittedName>
        <fullName evidence="1">Cupin domain-containing protein</fullName>
    </submittedName>
</protein>
<dbReference type="SUPFAM" id="SSF51182">
    <property type="entry name" value="RmlC-like cupins"/>
    <property type="match status" value="1"/>
</dbReference>
<dbReference type="PANTHER" id="PTHR36156:SF2">
    <property type="entry name" value="CUPIN TYPE-2 DOMAIN-CONTAINING PROTEIN"/>
    <property type="match status" value="1"/>
</dbReference>
<dbReference type="PANTHER" id="PTHR36156">
    <property type="entry name" value="SLR2101 PROTEIN"/>
    <property type="match status" value="1"/>
</dbReference>
<sequence>MNTETIVDGQREKPPAQLRPVRRIVTGENVQGKSIFVSDGPTPNHTSDPGSPPAHVVWVTGESAASGVDPAPAGHAFGFHSKGGSLLRIVDFPPDANYDTSALARFLDDHGVRDHGDARHFWFHKTASLDYAIVLEGEIYALMDEGETLMRPGDVLIQRATNHSWSNRSSKTCRMAFVLLDLEPGGKV</sequence>
<reference evidence="1" key="1">
    <citation type="submission" date="2023-06" db="EMBL/GenBank/DDBJ databases">
        <authorList>
            <person name="Jiang Y."/>
            <person name="Liu Q."/>
        </authorList>
    </citation>
    <scope>NUCLEOTIDE SEQUENCE</scope>
    <source>
        <strain evidence="1">CGMCC 1.12090</strain>
    </source>
</reference>
<comment type="caution">
    <text evidence="1">The sequence shown here is derived from an EMBL/GenBank/DDBJ whole genome shotgun (WGS) entry which is preliminary data.</text>
</comment>
<proteinExistence type="predicted"/>
<dbReference type="InterPro" id="IPR014710">
    <property type="entry name" value="RmlC-like_jellyroll"/>
</dbReference>
<name>A0ABT8SIJ8_9BURK</name>